<evidence type="ECO:0000256" key="1">
    <source>
        <dbReference type="SAM" id="MobiDB-lite"/>
    </source>
</evidence>
<dbReference type="EMBL" id="CM004473">
    <property type="protein sequence ID" value="OCT83234.1"/>
    <property type="molecule type" value="Genomic_DNA"/>
</dbReference>
<feature type="region of interest" description="Disordered" evidence="1">
    <location>
        <begin position="361"/>
        <end position="398"/>
    </location>
</feature>
<reference evidence="5" key="1">
    <citation type="journal article" date="2016" name="Nature">
        <title>Genome evolution in the allotetraploid frog Xenopus laevis.</title>
        <authorList>
            <person name="Session A.M."/>
            <person name="Uno Y."/>
            <person name="Kwon T."/>
            <person name="Chapman J.A."/>
            <person name="Toyoda A."/>
            <person name="Takahashi S."/>
            <person name="Fukui A."/>
            <person name="Hikosaka A."/>
            <person name="Suzuki A."/>
            <person name="Kondo M."/>
            <person name="van Heeringen S.J."/>
            <person name="Quigley I."/>
            <person name="Heinz S."/>
            <person name="Ogino H."/>
            <person name="Ochi H."/>
            <person name="Hellsten U."/>
            <person name="Lyons J.B."/>
            <person name="Simakov O."/>
            <person name="Putnam N."/>
            <person name="Stites J."/>
            <person name="Kuroki Y."/>
            <person name="Tanaka T."/>
            <person name="Michiue T."/>
            <person name="Watanabe M."/>
            <person name="Bogdanovic O."/>
            <person name="Lister R."/>
            <person name="Georgiou G."/>
            <person name="Paranjpe S.S."/>
            <person name="van Kruijsbergen I."/>
            <person name="Shu S."/>
            <person name="Carlson J."/>
            <person name="Kinoshita T."/>
            <person name="Ohta Y."/>
            <person name="Mawaribuchi S."/>
            <person name="Jenkins J."/>
            <person name="Grimwood J."/>
            <person name="Schmutz J."/>
            <person name="Mitros T."/>
            <person name="Mozaffari S.V."/>
            <person name="Suzuki Y."/>
            <person name="Haramoto Y."/>
            <person name="Yamamoto T.S."/>
            <person name="Takagi C."/>
            <person name="Heald R."/>
            <person name="Miller K."/>
            <person name="Haudenschild C."/>
            <person name="Kitzman J."/>
            <person name="Nakayama T."/>
            <person name="Izutsu Y."/>
            <person name="Robert J."/>
            <person name="Fortriede J."/>
            <person name="Burns K."/>
            <person name="Lotay V."/>
            <person name="Karimi K."/>
            <person name="Yasuoka Y."/>
            <person name="Dichmann D.S."/>
            <person name="Flajnik M.F."/>
            <person name="Houston D.W."/>
            <person name="Shendure J."/>
            <person name="DuPasquier L."/>
            <person name="Vize P.D."/>
            <person name="Zorn A.M."/>
            <person name="Ito M."/>
            <person name="Marcotte E.M."/>
            <person name="Wallingford J.B."/>
            <person name="Ito Y."/>
            <person name="Asashima M."/>
            <person name="Ueno N."/>
            <person name="Matsuda Y."/>
            <person name="Veenstra G.J."/>
            <person name="Fujiyama A."/>
            <person name="Harland R.M."/>
            <person name="Taira M."/>
            <person name="Rokhsar D.S."/>
        </authorList>
    </citation>
    <scope>NUCLEOTIDE SEQUENCE [LARGE SCALE GENOMIC DNA]</scope>
    <source>
        <strain evidence="5">J</strain>
    </source>
</reference>
<feature type="region of interest" description="Disordered" evidence="1">
    <location>
        <begin position="144"/>
        <end position="234"/>
    </location>
</feature>
<sequence>MNTMKTFHLYLIQCIIIVLCLLCNYPASAVNEPYVDSMVDGNDIIGNLQEENGNNTTKNEFLIKYSYAALILTIAAVIVAVLAVVGWVLYYRLRKKILRSDEERAMENPQPAMENPQPKKWSLNIFRLLYNRVKRRKTMYDEENVIEKSQTKPTPSQSKSTTRNKVKRKKKRRMKGSVSKPVGEAVEMPFINQDTDDPVQSGITPQTPALPKEKKEKRMKKKKKKRRMKGSVNKSVGEAVEMPSIKQDTDDPIDSGLIPQTPALAKENVCIANVIEPEEPCMVPFIDSFTEQQSVPPDSASTTKYKRIVILTWTDEITDEEDDEASTQVEESQKQMDIPVDLKSNIPEAPAKDVLPIISKSSPEQTSECQEESQEESPVLPQPNLRQAIKPEEKPLPVLETDGDNLMDRLADCYNKLIDVSSSLKECQALYAKKLKEAEDL</sequence>
<feature type="region of interest" description="Disordered" evidence="1">
    <location>
        <begin position="319"/>
        <end position="341"/>
    </location>
</feature>
<dbReference type="Proteomes" id="UP000694892">
    <property type="component" value="Chromosome 4S"/>
</dbReference>
<feature type="compositionally biased region" description="Basic residues" evidence="1">
    <location>
        <begin position="217"/>
        <end position="229"/>
    </location>
</feature>
<feature type="signal peptide" evidence="3">
    <location>
        <begin position="1"/>
        <end position="29"/>
    </location>
</feature>
<name>A0A974D092_XENLA</name>
<gene>
    <name evidence="4" type="ORF">XELAEV_18025771mg</name>
</gene>
<feature type="transmembrane region" description="Helical" evidence="2">
    <location>
        <begin position="65"/>
        <end position="90"/>
    </location>
</feature>
<organism evidence="4 5">
    <name type="scientific">Xenopus laevis</name>
    <name type="common">African clawed frog</name>
    <dbReference type="NCBI Taxonomy" id="8355"/>
    <lineage>
        <taxon>Eukaryota</taxon>
        <taxon>Metazoa</taxon>
        <taxon>Chordata</taxon>
        <taxon>Craniata</taxon>
        <taxon>Vertebrata</taxon>
        <taxon>Euteleostomi</taxon>
        <taxon>Amphibia</taxon>
        <taxon>Batrachia</taxon>
        <taxon>Anura</taxon>
        <taxon>Pipoidea</taxon>
        <taxon>Pipidae</taxon>
        <taxon>Xenopodinae</taxon>
        <taxon>Xenopus</taxon>
        <taxon>Xenopus</taxon>
    </lineage>
</organism>
<feature type="compositionally biased region" description="Low complexity" evidence="1">
    <location>
        <begin position="151"/>
        <end position="161"/>
    </location>
</feature>
<feature type="chain" id="PRO_5038030250" evidence="3">
    <location>
        <begin position="30"/>
        <end position="441"/>
    </location>
</feature>
<evidence type="ECO:0000313" key="4">
    <source>
        <dbReference type="EMBL" id="OCT83234.1"/>
    </source>
</evidence>
<protein>
    <submittedName>
        <fullName evidence="4">Uncharacterized protein</fullName>
    </submittedName>
</protein>
<feature type="compositionally biased region" description="Basic residues" evidence="1">
    <location>
        <begin position="162"/>
        <end position="175"/>
    </location>
</feature>
<evidence type="ECO:0000313" key="5">
    <source>
        <dbReference type="Proteomes" id="UP000694892"/>
    </source>
</evidence>
<evidence type="ECO:0000256" key="2">
    <source>
        <dbReference type="SAM" id="Phobius"/>
    </source>
</evidence>
<keyword evidence="2" id="KW-1133">Transmembrane helix</keyword>
<keyword evidence="2" id="KW-0812">Transmembrane</keyword>
<keyword evidence="3" id="KW-0732">Signal</keyword>
<accession>A0A974D092</accession>
<evidence type="ECO:0000256" key="3">
    <source>
        <dbReference type="SAM" id="SignalP"/>
    </source>
</evidence>
<dbReference type="AlphaFoldDB" id="A0A974D092"/>
<proteinExistence type="predicted"/>
<keyword evidence="2" id="KW-0472">Membrane</keyword>